<comment type="similarity">
    <text evidence="2">Belongs to the cytochrome P450 family.</text>
</comment>
<proteinExistence type="inferred from homology"/>
<dbReference type="PANTHER" id="PTHR24291:SF201">
    <property type="entry name" value="CYTOCHROME P450, FAMILY 4, SUBFAMILY B, POLYPEPTIDE 7"/>
    <property type="match status" value="1"/>
</dbReference>
<dbReference type="GO" id="GO:0004497">
    <property type="term" value="F:monooxygenase activity"/>
    <property type="evidence" value="ECO:0007669"/>
    <property type="project" value="UniProtKB-KW"/>
</dbReference>
<comment type="cofactor">
    <cofactor evidence="1">
        <name>heme</name>
        <dbReference type="ChEBI" id="CHEBI:30413"/>
    </cofactor>
</comment>
<organism evidence="8">
    <name type="scientific">Spodoptera frugiperda</name>
    <name type="common">Fall armyworm</name>
    <dbReference type="NCBI Taxonomy" id="7108"/>
    <lineage>
        <taxon>Eukaryota</taxon>
        <taxon>Metazoa</taxon>
        <taxon>Ecdysozoa</taxon>
        <taxon>Arthropoda</taxon>
        <taxon>Hexapoda</taxon>
        <taxon>Insecta</taxon>
        <taxon>Pterygota</taxon>
        <taxon>Neoptera</taxon>
        <taxon>Endopterygota</taxon>
        <taxon>Lepidoptera</taxon>
        <taxon>Glossata</taxon>
        <taxon>Ditrysia</taxon>
        <taxon>Noctuoidea</taxon>
        <taxon>Noctuidae</taxon>
        <taxon>Amphipyrinae</taxon>
        <taxon>Spodoptera</taxon>
    </lineage>
</organism>
<dbReference type="EMBL" id="ODYU01003376">
    <property type="protein sequence ID" value="SOQ42055.1"/>
    <property type="molecule type" value="Genomic_DNA"/>
</dbReference>
<dbReference type="SUPFAM" id="SSF48264">
    <property type="entry name" value="Cytochrome P450"/>
    <property type="match status" value="1"/>
</dbReference>
<dbReference type="Pfam" id="PF00067">
    <property type="entry name" value="p450"/>
    <property type="match status" value="1"/>
</dbReference>
<dbReference type="GO" id="GO:0016705">
    <property type="term" value="F:oxidoreductase activity, acting on paired donors, with incorporation or reduction of molecular oxygen"/>
    <property type="evidence" value="ECO:0007669"/>
    <property type="project" value="InterPro"/>
</dbReference>
<evidence type="ECO:0000256" key="3">
    <source>
        <dbReference type="ARBA" id="ARBA00022617"/>
    </source>
</evidence>
<evidence type="ECO:0000256" key="7">
    <source>
        <dbReference type="ARBA" id="ARBA00023033"/>
    </source>
</evidence>
<keyword evidence="7" id="KW-0503">Monooxygenase</keyword>
<evidence type="ECO:0000256" key="5">
    <source>
        <dbReference type="ARBA" id="ARBA00023002"/>
    </source>
</evidence>
<evidence type="ECO:0000313" key="8">
    <source>
        <dbReference type="EMBL" id="SOQ42055.1"/>
    </source>
</evidence>
<evidence type="ECO:0000256" key="2">
    <source>
        <dbReference type="ARBA" id="ARBA00010617"/>
    </source>
</evidence>
<sequence>MLLLIPESTLGYKMGAQKSSDHPFIKAFNYGLPKCAERLCQPWLHSDLIYNNLPVYTRLVKLKEYLWGFMLEVLIKAKRQEIKHNKESTDAESKLHQTFLECLIRSSGGDDGYTDIEIVEELMVIMVAGNDTSAVGASFISLILSRHPEVQEKFYRLQEVFGNSDRLATFEDLPRLKYLDAVIRETLRLYPPVPIIVRKVENHVSF</sequence>
<evidence type="ECO:0000256" key="6">
    <source>
        <dbReference type="ARBA" id="ARBA00023004"/>
    </source>
</evidence>
<evidence type="ECO:0000256" key="1">
    <source>
        <dbReference type="ARBA" id="ARBA00001971"/>
    </source>
</evidence>
<dbReference type="InterPro" id="IPR050196">
    <property type="entry name" value="Cytochrome_P450_Monoox"/>
</dbReference>
<dbReference type="Gene3D" id="1.10.630.10">
    <property type="entry name" value="Cytochrome P450"/>
    <property type="match status" value="1"/>
</dbReference>
<keyword evidence="4" id="KW-0479">Metal-binding</keyword>
<dbReference type="InterPro" id="IPR002401">
    <property type="entry name" value="Cyt_P450_E_grp-I"/>
</dbReference>
<keyword evidence="5" id="KW-0560">Oxidoreductase</keyword>
<dbReference type="InterPro" id="IPR036396">
    <property type="entry name" value="Cyt_P450_sf"/>
</dbReference>
<name>A0A2H1VMI7_SPOFR</name>
<protein>
    <submittedName>
        <fullName evidence="8">SFRICE000953.2</fullName>
    </submittedName>
</protein>
<dbReference type="PANTHER" id="PTHR24291">
    <property type="entry name" value="CYTOCHROME P450 FAMILY 4"/>
    <property type="match status" value="1"/>
</dbReference>
<dbReference type="PRINTS" id="PR00463">
    <property type="entry name" value="EP450I"/>
</dbReference>
<dbReference type="GO" id="GO:0020037">
    <property type="term" value="F:heme binding"/>
    <property type="evidence" value="ECO:0007669"/>
    <property type="project" value="InterPro"/>
</dbReference>
<accession>A0A2H1VMI7</accession>
<gene>
    <name evidence="8" type="primary">SFRICE000953.2</name>
    <name evidence="8" type="ORF">SFRICE_000953.2</name>
</gene>
<keyword evidence="3" id="KW-0349">Heme</keyword>
<dbReference type="AlphaFoldDB" id="A0A2H1VMI7"/>
<evidence type="ECO:0000256" key="4">
    <source>
        <dbReference type="ARBA" id="ARBA00022723"/>
    </source>
</evidence>
<reference evidence="8" key="1">
    <citation type="submission" date="2016-07" db="EMBL/GenBank/DDBJ databases">
        <authorList>
            <person name="Bretaudeau A."/>
        </authorList>
    </citation>
    <scope>NUCLEOTIDE SEQUENCE</scope>
    <source>
        <strain evidence="8">Rice</strain>
        <tissue evidence="8">Whole body</tissue>
    </source>
</reference>
<dbReference type="InterPro" id="IPR001128">
    <property type="entry name" value="Cyt_P450"/>
</dbReference>
<keyword evidence="6" id="KW-0408">Iron</keyword>
<dbReference type="GO" id="GO:0005506">
    <property type="term" value="F:iron ion binding"/>
    <property type="evidence" value="ECO:0007669"/>
    <property type="project" value="InterPro"/>
</dbReference>